<dbReference type="Gene3D" id="2.40.160.20">
    <property type="match status" value="1"/>
</dbReference>
<gene>
    <name evidence="3" type="ORF">GALL_26240</name>
</gene>
<evidence type="ECO:0000259" key="2">
    <source>
        <dbReference type="Pfam" id="PF13505"/>
    </source>
</evidence>
<evidence type="ECO:0000313" key="3">
    <source>
        <dbReference type="EMBL" id="OIR16804.1"/>
    </source>
</evidence>
<accession>A0A1J5TSU9</accession>
<dbReference type="AlphaFoldDB" id="A0A1J5TSU9"/>
<sequence length="199" mass="20610">MKKIATAFLLSTAITSPVFAADQGAYVAVDLGKVSYSGTGTITPPSPGSIRISGGYHFSPYIGVEAGYSTIGDSTTNIYGTGWSQSETLKASALHVAAVGTYSINDKFDLFGKVGAVNTKLDYTFSGVALTPSSGSGSGTKTNLLIGIGAQYNINKHFGIRAQYEDFGKTKVPVVYNNGATATGEFGLKVVSVGGVYNF</sequence>
<name>A0A1J5TSU9_9ZZZZ</name>
<keyword evidence="1" id="KW-0732">Signal</keyword>
<reference evidence="3" key="1">
    <citation type="submission" date="2016-10" db="EMBL/GenBank/DDBJ databases">
        <title>Sequence of Gallionella enrichment culture.</title>
        <authorList>
            <person name="Poehlein A."/>
            <person name="Muehling M."/>
            <person name="Daniel R."/>
        </authorList>
    </citation>
    <scope>NUCLEOTIDE SEQUENCE</scope>
</reference>
<dbReference type="Pfam" id="PF13505">
    <property type="entry name" value="OMP_b-brl"/>
    <property type="match status" value="1"/>
</dbReference>
<organism evidence="3">
    <name type="scientific">mine drainage metagenome</name>
    <dbReference type="NCBI Taxonomy" id="410659"/>
    <lineage>
        <taxon>unclassified sequences</taxon>
        <taxon>metagenomes</taxon>
        <taxon>ecological metagenomes</taxon>
    </lineage>
</organism>
<evidence type="ECO:0000256" key="1">
    <source>
        <dbReference type="ARBA" id="ARBA00022729"/>
    </source>
</evidence>
<proteinExistence type="predicted"/>
<dbReference type="SUPFAM" id="SSF56925">
    <property type="entry name" value="OMPA-like"/>
    <property type="match status" value="1"/>
</dbReference>
<dbReference type="EMBL" id="MLJW01000006">
    <property type="protein sequence ID" value="OIR16804.1"/>
    <property type="molecule type" value="Genomic_DNA"/>
</dbReference>
<dbReference type="InterPro" id="IPR027385">
    <property type="entry name" value="Beta-barrel_OMP"/>
</dbReference>
<comment type="caution">
    <text evidence="3">The sequence shown here is derived from an EMBL/GenBank/DDBJ whole genome shotgun (WGS) entry which is preliminary data.</text>
</comment>
<dbReference type="InterPro" id="IPR011250">
    <property type="entry name" value="OMP/PagP_B-barrel"/>
</dbReference>
<feature type="domain" description="Outer membrane protein beta-barrel" evidence="2">
    <location>
        <begin position="7"/>
        <end position="197"/>
    </location>
</feature>
<protein>
    <submittedName>
        <fullName evidence="3">Outer membrane protein A</fullName>
    </submittedName>
</protein>